<keyword evidence="3" id="KW-1003">Cell membrane</keyword>
<evidence type="ECO:0000256" key="4">
    <source>
        <dbReference type="ARBA" id="ARBA00022692"/>
    </source>
</evidence>
<feature type="transmembrane region" description="Helical" evidence="7">
    <location>
        <begin position="119"/>
        <end position="139"/>
    </location>
</feature>
<dbReference type="InterPro" id="IPR018383">
    <property type="entry name" value="UPF0324_pro"/>
</dbReference>
<feature type="transmembrane region" description="Helical" evidence="7">
    <location>
        <begin position="12"/>
        <end position="44"/>
    </location>
</feature>
<evidence type="ECO:0000256" key="1">
    <source>
        <dbReference type="ARBA" id="ARBA00004651"/>
    </source>
</evidence>
<feature type="transmembrane region" description="Helical" evidence="7">
    <location>
        <begin position="206"/>
        <end position="230"/>
    </location>
</feature>
<dbReference type="Proteomes" id="UP000326951">
    <property type="component" value="Chromosome"/>
</dbReference>
<dbReference type="Pfam" id="PF03601">
    <property type="entry name" value="Cons_hypoth698"/>
    <property type="match status" value="1"/>
</dbReference>
<feature type="transmembrane region" description="Helical" evidence="7">
    <location>
        <begin position="277"/>
        <end position="298"/>
    </location>
</feature>
<dbReference type="GO" id="GO:0005886">
    <property type="term" value="C:plasma membrane"/>
    <property type="evidence" value="ECO:0007669"/>
    <property type="project" value="UniProtKB-SubCell"/>
</dbReference>
<evidence type="ECO:0000256" key="2">
    <source>
        <dbReference type="ARBA" id="ARBA00007977"/>
    </source>
</evidence>
<evidence type="ECO:0000256" key="6">
    <source>
        <dbReference type="ARBA" id="ARBA00023136"/>
    </source>
</evidence>
<dbReference type="PANTHER" id="PTHR30106">
    <property type="entry name" value="INNER MEMBRANE PROTEIN YEIH-RELATED"/>
    <property type="match status" value="1"/>
</dbReference>
<comment type="similarity">
    <text evidence="2">Belongs to the UPF0324 family.</text>
</comment>
<evidence type="ECO:0000256" key="5">
    <source>
        <dbReference type="ARBA" id="ARBA00022989"/>
    </source>
</evidence>
<feature type="transmembrane region" description="Helical" evidence="7">
    <location>
        <begin position="146"/>
        <end position="167"/>
    </location>
</feature>
<evidence type="ECO:0000313" key="8">
    <source>
        <dbReference type="EMBL" id="BBN98889.1"/>
    </source>
</evidence>
<keyword evidence="5 7" id="KW-1133">Transmembrane helix</keyword>
<comment type="subcellular location">
    <subcellularLocation>
        <location evidence="1">Cell membrane</location>
        <topology evidence="1">Multi-pass membrane protein</topology>
    </subcellularLocation>
</comment>
<name>A0A5K7WYS6_9BACL</name>
<feature type="transmembrane region" description="Helical" evidence="7">
    <location>
        <begin position="64"/>
        <end position="82"/>
    </location>
</feature>
<dbReference type="PANTHER" id="PTHR30106:SF1">
    <property type="entry name" value="UPF0324 MEMBRANE PROTEIN FN0533"/>
    <property type="match status" value="1"/>
</dbReference>
<dbReference type="EMBL" id="AP021853">
    <property type="protein sequence ID" value="BBN98889.1"/>
    <property type="molecule type" value="Genomic_DNA"/>
</dbReference>
<feature type="transmembrane region" description="Helical" evidence="7">
    <location>
        <begin position="242"/>
        <end position="265"/>
    </location>
</feature>
<sequence length="327" mass="35172">MSSFIEKFPGIGLAAGLAIPAWLVGSYFPIVGSPVIGILLGLILSFWKRPAVWHPGVVFTSKKVLQYAIILMGFGLNLFDILHVGGQTLLLMIFTLTAAFLGAYLAGKLLRTEGRTTTLIAVGTAICGGSAIAAAAPVIRAKDEEVAHAISTIFLFNVIAAFLFPFLGHLFGMSNDQFGLWAGTAINDTSSVVAAGYTYSHDAGNLAVIVKLTRTLMIIPVTLALAFIFARKSSGQAGSYRFSKIFPWFVLEFAAASVMTTVFSFPQGLTDALTVTGKYMMVMAMVCIGLNTNFVKLLKNGIRPIFLGLICWIVLAIVSLFVQHWLF</sequence>
<keyword evidence="4 7" id="KW-0812">Transmembrane</keyword>
<organism evidence="8 9">
    <name type="scientific">Sporolactobacillus terrae</name>
    <dbReference type="NCBI Taxonomy" id="269673"/>
    <lineage>
        <taxon>Bacteria</taxon>
        <taxon>Bacillati</taxon>
        <taxon>Bacillota</taxon>
        <taxon>Bacilli</taxon>
        <taxon>Bacillales</taxon>
        <taxon>Sporolactobacillaceae</taxon>
        <taxon>Sporolactobacillus</taxon>
    </lineage>
</organism>
<feature type="transmembrane region" description="Helical" evidence="7">
    <location>
        <begin position="305"/>
        <end position="326"/>
    </location>
</feature>
<evidence type="ECO:0000313" key="9">
    <source>
        <dbReference type="Proteomes" id="UP000326951"/>
    </source>
</evidence>
<dbReference type="RefSeq" id="WP_152080473.1">
    <property type="nucleotide sequence ID" value="NZ_AP021853.1"/>
</dbReference>
<feature type="transmembrane region" description="Helical" evidence="7">
    <location>
        <begin position="89"/>
        <end position="107"/>
    </location>
</feature>
<evidence type="ECO:0000256" key="7">
    <source>
        <dbReference type="SAM" id="Phobius"/>
    </source>
</evidence>
<evidence type="ECO:0000256" key="3">
    <source>
        <dbReference type="ARBA" id="ARBA00022475"/>
    </source>
</evidence>
<proteinExistence type="inferred from homology"/>
<reference evidence="8 9" key="1">
    <citation type="submission" date="2019-09" db="EMBL/GenBank/DDBJ databases">
        <title>Complete genome sequence of Sporolactobacillus terrae 70-3.</title>
        <authorList>
            <person name="Tanaka N."/>
            <person name="Shiwa Y."/>
            <person name="Fujita N."/>
            <person name="Tanasupawat S."/>
        </authorList>
    </citation>
    <scope>NUCLEOTIDE SEQUENCE [LARGE SCALE GENOMIC DNA]</scope>
    <source>
        <strain evidence="8 9">70-3</strain>
    </source>
</reference>
<dbReference type="AlphaFoldDB" id="A0A5K7WYS6"/>
<accession>A0A5K7WYS6</accession>
<protein>
    <recommendedName>
        <fullName evidence="10">Sulfate exporter family transporter</fullName>
    </recommendedName>
</protein>
<gene>
    <name evidence="8" type="ORF">St703_15940</name>
</gene>
<evidence type="ECO:0008006" key="10">
    <source>
        <dbReference type="Google" id="ProtNLM"/>
    </source>
</evidence>
<keyword evidence="6 7" id="KW-0472">Membrane</keyword>